<dbReference type="InterPro" id="IPR037475">
    <property type="entry name" value="Sos7"/>
</dbReference>
<dbReference type="PANTHER" id="PTHR37329:SF1">
    <property type="entry name" value="KINETOCHORE PROTEIN SOS7"/>
    <property type="match status" value="1"/>
</dbReference>
<reference evidence="3 4" key="1">
    <citation type="submission" date="2014-04" db="EMBL/GenBank/DDBJ databases">
        <authorList>
            <consortium name="DOE Joint Genome Institute"/>
            <person name="Kuo A."/>
            <person name="Zuccaro A."/>
            <person name="Kohler A."/>
            <person name="Nagy L.G."/>
            <person name="Floudas D."/>
            <person name="Copeland A."/>
            <person name="Barry K.W."/>
            <person name="Cichocki N."/>
            <person name="Veneault-Fourrey C."/>
            <person name="LaButti K."/>
            <person name="Lindquist E.A."/>
            <person name="Lipzen A."/>
            <person name="Lundell T."/>
            <person name="Morin E."/>
            <person name="Murat C."/>
            <person name="Sun H."/>
            <person name="Tunlid A."/>
            <person name="Henrissat B."/>
            <person name="Grigoriev I.V."/>
            <person name="Hibbett D.S."/>
            <person name="Martin F."/>
            <person name="Nordberg H.P."/>
            <person name="Cantor M.N."/>
            <person name="Hua S.X."/>
        </authorList>
    </citation>
    <scope>NUCLEOTIDE SEQUENCE [LARGE SCALE GENOMIC DNA]</scope>
    <source>
        <strain evidence="3 4">MAFF 305830</strain>
    </source>
</reference>
<accession>A0A0C3B760</accession>
<evidence type="ECO:0000313" key="4">
    <source>
        <dbReference type="Proteomes" id="UP000054097"/>
    </source>
</evidence>
<feature type="coiled-coil region" evidence="1">
    <location>
        <begin position="208"/>
        <end position="253"/>
    </location>
</feature>
<feature type="domain" description="Kinetochore protein Sos7 coiled-coil" evidence="2">
    <location>
        <begin position="76"/>
        <end position="147"/>
    </location>
</feature>
<dbReference type="GO" id="GO:0000776">
    <property type="term" value="C:kinetochore"/>
    <property type="evidence" value="ECO:0007669"/>
    <property type="project" value="InterPro"/>
</dbReference>
<proteinExistence type="predicted"/>
<dbReference type="InterPro" id="IPR048781">
    <property type="entry name" value="Sos7_CC"/>
</dbReference>
<dbReference type="GO" id="GO:0051315">
    <property type="term" value="P:attachment of mitotic spindle microtubules to kinetochore"/>
    <property type="evidence" value="ECO:0007669"/>
    <property type="project" value="TreeGrafter"/>
</dbReference>
<name>A0A0C3B760_SERVB</name>
<dbReference type="EMBL" id="KN824295">
    <property type="protein sequence ID" value="KIM27989.1"/>
    <property type="molecule type" value="Genomic_DNA"/>
</dbReference>
<keyword evidence="4" id="KW-1185">Reference proteome</keyword>
<dbReference type="Pfam" id="PF20882">
    <property type="entry name" value="Sos7"/>
    <property type="match status" value="1"/>
</dbReference>
<organism evidence="3 4">
    <name type="scientific">Serendipita vermifera MAFF 305830</name>
    <dbReference type="NCBI Taxonomy" id="933852"/>
    <lineage>
        <taxon>Eukaryota</taxon>
        <taxon>Fungi</taxon>
        <taxon>Dikarya</taxon>
        <taxon>Basidiomycota</taxon>
        <taxon>Agaricomycotina</taxon>
        <taxon>Agaricomycetes</taxon>
        <taxon>Sebacinales</taxon>
        <taxon>Serendipitaceae</taxon>
        <taxon>Serendipita</taxon>
    </lineage>
</organism>
<dbReference type="STRING" id="933852.A0A0C3B760"/>
<sequence length="358" mass="40582">MASRSTAIMTSNAGMNDDQLEKTRLMAVEARQLPLSLLATKEEFREEAGNIASIVENANPEDPRMLGVEVEAHKQYVSKLKFRYQEKASKLRMSRILCEDQPPDLSPEHMDELREEAATAKEDLKLQKEMLTDAFDRMRILIPEWQRQHTEMIAKAERTERLIREIQNAKVQLAQIRARHPEPRLTLDQASQFCDDQMENFIAQSEKKDELAAQAAIAKERADKEEVKTRALKEELMKREREVEKNKAKMQSSGGAVLPDRLATYAEFLKANTWVAGVNQETDNEVRLLLSPPGFQRPVTLSVVFDPVKYTLAGAQLIDSPVGVDEEPISVCVTRNDFVGLVNLVCQRLSLHTVLAQS</sequence>
<keyword evidence="1" id="KW-0175">Coiled coil</keyword>
<dbReference type="OrthoDB" id="18959at2759"/>
<dbReference type="Proteomes" id="UP000054097">
    <property type="component" value="Unassembled WGS sequence"/>
</dbReference>
<gene>
    <name evidence="3" type="ORF">M408DRAFT_329662</name>
</gene>
<protein>
    <recommendedName>
        <fullName evidence="2">Kinetochore protein Sos7 coiled-coil domain-containing protein</fullName>
    </recommendedName>
</protein>
<reference evidence="4" key="2">
    <citation type="submission" date="2015-01" db="EMBL/GenBank/DDBJ databases">
        <title>Evolutionary Origins and Diversification of the Mycorrhizal Mutualists.</title>
        <authorList>
            <consortium name="DOE Joint Genome Institute"/>
            <consortium name="Mycorrhizal Genomics Consortium"/>
            <person name="Kohler A."/>
            <person name="Kuo A."/>
            <person name="Nagy L.G."/>
            <person name="Floudas D."/>
            <person name="Copeland A."/>
            <person name="Barry K.W."/>
            <person name="Cichocki N."/>
            <person name="Veneault-Fourrey C."/>
            <person name="LaButti K."/>
            <person name="Lindquist E.A."/>
            <person name="Lipzen A."/>
            <person name="Lundell T."/>
            <person name="Morin E."/>
            <person name="Murat C."/>
            <person name="Riley R."/>
            <person name="Ohm R."/>
            <person name="Sun H."/>
            <person name="Tunlid A."/>
            <person name="Henrissat B."/>
            <person name="Grigoriev I.V."/>
            <person name="Hibbett D.S."/>
            <person name="Martin F."/>
        </authorList>
    </citation>
    <scope>NUCLEOTIDE SEQUENCE [LARGE SCALE GENOMIC DNA]</scope>
    <source>
        <strain evidence="4">MAFF 305830</strain>
    </source>
</reference>
<evidence type="ECO:0000313" key="3">
    <source>
        <dbReference type="EMBL" id="KIM27989.1"/>
    </source>
</evidence>
<evidence type="ECO:0000256" key="1">
    <source>
        <dbReference type="SAM" id="Coils"/>
    </source>
</evidence>
<dbReference type="PANTHER" id="PTHR37329">
    <property type="entry name" value="KINETOCHORE PROTEIN SOS7"/>
    <property type="match status" value="1"/>
</dbReference>
<dbReference type="AlphaFoldDB" id="A0A0C3B760"/>
<dbReference type="HOGENOM" id="CLU_869093_0_0_1"/>
<dbReference type="GO" id="GO:0034501">
    <property type="term" value="P:protein localization to kinetochore"/>
    <property type="evidence" value="ECO:0007669"/>
    <property type="project" value="InterPro"/>
</dbReference>
<evidence type="ECO:0000259" key="2">
    <source>
        <dbReference type="Pfam" id="PF20882"/>
    </source>
</evidence>